<dbReference type="Gene3D" id="3.80.10.10">
    <property type="entry name" value="Ribonuclease Inhibitor"/>
    <property type="match status" value="1"/>
</dbReference>
<accession>A0A0D7BCZ5</accession>
<proteinExistence type="predicted"/>
<dbReference type="OrthoDB" id="3365698at2759"/>
<evidence type="ECO:0000313" key="2">
    <source>
        <dbReference type="EMBL" id="KIY68039.1"/>
    </source>
</evidence>
<dbReference type="AlphaFoldDB" id="A0A0D7BCZ5"/>
<reference evidence="2 3" key="1">
    <citation type="journal article" date="2015" name="Fungal Genet. Biol.">
        <title>Evolution of novel wood decay mechanisms in Agaricales revealed by the genome sequences of Fistulina hepatica and Cylindrobasidium torrendii.</title>
        <authorList>
            <person name="Floudas D."/>
            <person name="Held B.W."/>
            <person name="Riley R."/>
            <person name="Nagy L.G."/>
            <person name="Koehler G."/>
            <person name="Ransdell A.S."/>
            <person name="Younus H."/>
            <person name="Chow J."/>
            <person name="Chiniquy J."/>
            <person name="Lipzen A."/>
            <person name="Tritt A."/>
            <person name="Sun H."/>
            <person name="Haridas S."/>
            <person name="LaButti K."/>
            <person name="Ohm R.A."/>
            <person name="Kues U."/>
            <person name="Blanchette R.A."/>
            <person name="Grigoriev I.V."/>
            <person name="Minto R.E."/>
            <person name="Hibbett D.S."/>
        </authorList>
    </citation>
    <scope>NUCLEOTIDE SEQUENCE [LARGE SCALE GENOMIC DNA]</scope>
    <source>
        <strain evidence="2 3">FP15055 ss-10</strain>
    </source>
</reference>
<dbReference type="InterPro" id="IPR032675">
    <property type="entry name" value="LRR_dom_sf"/>
</dbReference>
<dbReference type="EMBL" id="KN880511">
    <property type="protein sequence ID" value="KIY68039.1"/>
    <property type="molecule type" value="Genomic_DNA"/>
</dbReference>
<gene>
    <name evidence="2" type="ORF">CYLTODRAFT_274193</name>
</gene>
<dbReference type="Proteomes" id="UP000054007">
    <property type="component" value="Unassembled WGS sequence"/>
</dbReference>
<evidence type="ECO:0000313" key="3">
    <source>
        <dbReference type="Proteomes" id="UP000054007"/>
    </source>
</evidence>
<feature type="coiled-coil region" evidence="1">
    <location>
        <begin position="39"/>
        <end position="66"/>
    </location>
</feature>
<keyword evidence="1" id="KW-0175">Coiled coil</keyword>
<keyword evidence="3" id="KW-1185">Reference proteome</keyword>
<dbReference type="SUPFAM" id="SSF52047">
    <property type="entry name" value="RNI-like"/>
    <property type="match status" value="1"/>
</dbReference>
<evidence type="ECO:0008006" key="4">
    <source>
        <dbReference type="Google" id="ProtNLM"/>
    </source>
</evidence>
<evidence type="ECO:0000256" key="1">
    <source>
        <dbReference type="SAM" id="Coils"/>
    </source>
</evidence>
<dbReference type="STRING" id="1314674.A0A0D7BCZ5"/>
<name>A0A0D7BCZ5_9AGAR</name>
<organism evidence="2 3">
    <name type="scientific">Cylindrobasidium torrendii FP15055 ss-10</name>
    <dbReference type="NCBI Taxonomy" id="1314674"/>
    <lineage>
        <taxon>Eukaryota</taxon>
        <taxon>Fungi</taxon>
        <taxon>Dikarya</taxon>
        <taxon>Basidiomycota</taxon>
        <taxon>Agaricomycotina</taxon>
        <taxon>Agaricomycetes</taxon>
        <taxon>Agaricomycetidae</taxon>
        <taxon>Agaricales</taxon>
        <taxon>Marasmiineae</taxon>
        <taxon>Physalacriaceae</taxon>
        <taxon>Cylindrobasidium</taxon>
    </lineage>
</organism>
<sequence>MTQVILCCDCNKVCVLPDPKLKEGILSLTRAGYQLSATASVVEDQLSELDAQVLEYEHELRHLDNQQETLDAALRSTNLTIQAYESVAFAPIRKIPDAILLYIFFLACASVDETLFPVPDNLYLTPFYISSVCAHWMTLTRSSYHPELWWRLADGCIPRLSLSRETTGEDTYTSQWVFRHRLPVMYPQSGWKTPYLYVSLVRGVNPHNSKTPRIVGSFDGYDSVTSLALDNHDMTIPRTVASSLSFHGLSIWHLYLRNIDAIDSIDFNYDLLKSVWLDSYHGTSTVRHMLDRFNKRISLTLHRCDLELVEEYVWTTTSNITSLHISEWLDAASVATLFSMYFFPHLTTLVFTGSPTELALPRGAVRQCPLLEDLKLKDVSLSDDDVLDILYDAGRLHSLSIIEPTVTDSTEIWYPTITRRFLKEMEVGRDTLLPRLKSLELVWDDQDGPVQADALLGMLQMRAGPLTRLVIGARSGAIVEDRIVGALSALRETGVDAMIW</sequence>
<protein>
    <recommendedName>
        <fullName evidence="4">F-box domain-containing protein</fullName>
    </recommendedName>
</protein>